<dbReference type="GO" id="GO:0012505">
    <property type="term" value="C:endomembrane system"/>
    <property type="evidence" value="ECO:0007669"/>
    <property type="project" value="TreeGrafter"/>
</dbReference>
<gene>
    <name evidence="13" type="ORF">FSB_LOCUS60306</name>
</gene>
<feature type="transmembrane region" description="Helical" evidence="10">
    <location>
        <begin position="224"/>
        <end position="248"/>
    </location>
</feature>
<feature type="transmembrane region" description="Helical" evidence="10">
    <location>
        <begin position="50"/>
        <end position="72"/>
    </location>
</feature>
<evidence type="ECO:0000256" key="1">
    <source>
        <dbReference type="ARBA" id="ARBA00004141"/>
    </source>
</evidence>
<name>A0A2N9J747_FAGSY</name>
<dbReference type="GO" id="GO:1902600">
    <property type="term" value="P:proton transmembrane transport"/>
    <property type="evidence" value="ECO:0007669"/>
    <property type="project" value="InterPro"/>
</dbReference>
<evidence type="ECO:0000313" key="13">
    <source>
        <dbReference type="EMBL" id="SPD32424.1"/>
    </source>
</evidence>
<dbReference type="InterPro" id="IPR038770">
    <property type="entry name" value="Na+/solute_symporter_sf"/>
</dbReference>
<keyword evidence="8 10" id="KW-0472">Membrane</keyword>
<feature type="transmembrane region" description="Helical" evidence="10">
    <location>
        <begin position="182"/>
        <end position="203"/>
    </location>
</feature>
<dbReference type="InterPro" id="IPR057291">
    <property type="entry name" value="CHX17_2nd"/>
</dbReference>
<dbReference type="Gene3D" id="1.20.1530.20">
    <property type="match status" value="1"/>
</dbReference>
<protein>
    <submittedName>
        <fullName evidence="13">Uncharacterized protein</fullName>
    </submittedName>
</protein>
<dbReference type="GO" id="GO:0006813">
    <property type="term" value="P:potassium ion transport"/>
    <property type="evidence" value="ECO:0007669"/>
    <property type="project" value="UniProtKB-KW"/>
</dbReference>
<evidence type="ECO:0000259" key="11">
    <source>
        <dbReference type="Pfam" id="PF00999"/>
    </source>
</evidence>
<evidence type="ECO:0000256" key="6">
    <source>
        <dbReference type="ARBA" id="ARBA00022989"/>
    </source>
</evidence>
<keyword evidence="2" id="KW-0813">Transport</keyword>
<dbReference type="Pfam" id="PF00999">
    <property type="entry name" value="Na_H_Exchanger"/>
    <property type="match status" value="1"/>
</dbReference>
<dbReference type="PANTHER" id="PTHR32468:SF35">
    <property type="entry name" value="CATION_H+ EXCHANGER DOMAIN-CONTAINING PROTEIN"/>
    <property type="match status" value="1"/>
</dbReference>
<evidence type="ECO:0000256" key="9">
    <source>
        <dbReference type="ARBA" id="ARBA00038341"/>
    </source>
</evidence>
<dbReference type="InterPro" id="IPR050794">
    <property type="entry name" value="CPA2_transporter"/>
</dbReference>
<evidence type="ECO:0000256" key="4">
    <source>
        <dbReference type="ARBA" id="ARBA00022692"/>
    </source>
</evidence>
<feature type="domain" description="Cation/H+ exchanger transmembrane" evidence="11">
    <location>
        <begin position="26"/>
        <end position="382"/>
    </location>
</feature>
<dbReference type="Pfam" id="PF23256">
    <property type="entry name" value="CHX17_2nd"/>
    <property type="match status" value="1"/>
</dbReference>
<dbReference type="GO" id="GO:0015297">
    <property type="term" value="F:antiporter activity"/>
    <property type="evidence" value="ECO:0007669"/>
    <property type="project" value="InterPro"/>
</dbReference>
<feature type="transmembrane region" description="Helical" evidence="10">
    <location>
        <begin position="365"/>
        <end position="387"/>
    </location>
</feature>
<keyword evidence="4 10" id="KW-0812">Transmembrane</keyword>
<keyword evidence="6 10" id="KW-1133">Transmembrane helix</keyword>
<dbReference type="GO" id="GO:0006885">
    <property type="term" value="P:regulation of pH"/>
    <property type="evidence" value="ECO:0007669"/>
    <property type="project" value="TreeGrafter"/>
</dbReference>
<keyword evidence="7" id="KW-0406">Ion transport</keyword>
<organism evidence="13">
    <name type="scientific">Fagus sylvatica</name>
    <name type="common">Beechnut</name>
    <dbReference type="NCBI Taxonomy" id="28930"/>
    <lineage>
        <taxon>Eukaryota</taxon>
        <taxon>Viridiplantae</taxon>
        <taxon>Streptophyta</taxon>
        <taxon>Embryophyta</taxon>
        <taxon>Tracheophyta</taxon>
        <taxon>Spermatophyta</taxon>
        <taxon>Magnoliopsida</taxon>
        <taxon>eudicotyledons</taxon>
        <taxon>Gunneridae</taxon>
        <taxon>Pentapetalae</taxon>
        <taxon>rosids</taxon>
        <taxon>fabids</taxon>
        <taxon>Fagales</taxon>
        <taxon>Fagaceae</taxon>
        <taxon>Fagus</taxon>
    </lineage>
</organism>
<dbReference type="AlphaFoldDB" id="A0A2N9J747"/>
<keyword evidence="5" id="KW-0630">Potassium</keyword>
<evidence type="ECO:0000256" key="3">
    <source>
        <dbReference type="ARBA" id="ARBA00022538"/>
    </source>
</evidence>
<evidence type="ECO:0000256" key="5">
    <source>
        <dbReference type="ARBA" id="ARBA00022958"/>
    </source>
</evidence>
<evidence type="ECO:0000256" key="2">
    <source>
        <dbReference type="ARBA" id="ARBA00022448"/>
    </source>
</evidence>
<evidence type="ECO:0000256" key="10">
    <source>
        <dbReference type="SAM" id="Phobius"/>
    </source>
</evidence>
<accession>A0A2N9J747</accession>
<comment type="similarity">
    <text evidence="9">Belongs to the monovalent cation:proton antiporter 2 (CPA2) transporter (TC 2.A.37) family. CHX (TC 2.A.37.4) subfamily.</text>
</comment>
<feature type="domain" description="Cation/H(+) antiporter central" evidence="12">
    <location>
        <begin position="444"/>
        <end position="566"/>
    </location>
</feature>
<keyword evidence="3" id="KW-0633">Potassium transport</keyword>
<dbReference type="InterPro" id="IPR006153">
    <property type="entry name" value="Cation/H_exchanger_TM"/>
</dbReference>
<feature type="transmembrane region" description="Helical" evidence="10">
    <location>
        <begin position="300"/>
        <end position="321"/>
    </location>
</feature>
<feature type="transmembrane region" description="Helical" evidence="10">
    <location>
        <begin position="333"/>
        <end position="353"/>
    </location>
</feature>
<evidence type="ECO:0000256" key="8">
    <source>
        <dbReference type="ARBA" id="ARBA00023136"/>
    </source>
</evidence>
<sequence length="722" mass="78879">MDKTVLPSHQFMDDIVLMIGNKTLGGMIFGPTLLGNQGVLSTTMFPTRGAMVLETVATFGLMYFLFIVGVKMDPMIMVRPGRKATIIALSSFFCTLLVTGLLSIVFQENLPKGNSMEGWLTLVAVSQAFTAFPVTACLLSELKILNSNLGRLALSISMLCDGLGIALSAIAISFLGNKNKSVLTPMGSILSLVALLAAIVYIVRPTIIWILKRSPKGKPINETFTFTMFLFVLSMGFLSETIGQHYVFGPLILGLVVPEGPPLGAAMVSKLDSLASGIFYPTYLAISGLRTNIFKIHFQASWVVGFIVFCGCMVKICAVMIPAIHNEMPLREAFVLGLIMNAKGISELMLYNLLLNTEVLTEEGFTLAVIMVIGVTAVITPLIRILYDPSRQFIVLKRSTVQHSKRDADLKILVCIHNQDNVPTIINLLEISHAPQENHIEAIALVLVELVGRTTPVLVAHDKSCDIQPSATPTGHIINALAYYELQSEGSATVQSFTSISPFDMIHTDICRVAADKKATIVIVPFHKYWAIDGTIESVNRRIKNMNLNVLERAPCSVGILVDRGILNGSVSLLIGRTLYHVAVIYIGGVDDAESLAYGARMARNEQVDLTVVRFLIFGAENTKDRKHESDLINEYRHANAGNERFVIVEEVCPELGVIGDMLASPDLGITASVLVIQQQRMGMQPLVGDRDQPVHDVTLDEQVKGSWAISMDRTGSSRFKI</sequence>
<comment type="subcellular location">
    <subcellularLocation>
        <location evidence="1">Membrane</location>
        <topology evidence="1">Multi-pass membrane protein</topology>
    </subcellularLocation>
</comment>
<evidence type="ECO:0000259" key="12">
    <source>
        <dbReference type="Pfam" id="PF23256"/>
    </source>
</evidence>
<dbReference type="PANTHER" id="PTHR32468">
    <property type="entry name" value="CATION/H + ANTIPORTER"/>
    <property type="match status" value="1"/>
</dbReference>
<feature type="transmembrane region" description="Helical" evidence="10">
    <location>
        <begin position="152"/>
        <end position="176"/>
    </location>
</feature>
<feature type="transmembrane region" description="Helical" evidence="10">
    <location>
        <begin position="84"/>
        <end position="106"/>
    </location>
</feature>
<dbReference type="EMBL" id="OIVN01006404">
    <property type="protein sequence ID" value="SPD32424.1"/>
    <property type="molecule type" value="Genomic_DNA"/>
</dbReference>
<dbReference type="GO" id="GO:0016020">
    <property type="term" value="C:membrane"/>
    <property type="evidence" value="ECO:0007669"/>
    <property type="project" value="UniProtKB-SubCell"/>
</dbReference>
<evidence type="ECO:0000256" key="7">
    <source>
        <dbReference type="ARBA" id="ARBA00023065"/>
    </source>
</evidence>
<reference evidence="13" key="1">
    <citation type="submission" date="2018-02" db="EMBL/GenBank/DDBJ databases">
        <authorList>
            <person name="Cohen D.B."/>
            <person name="Kent A.D."/>
        </authorList>
    </citation>
    <scope>NUCLEOTIDE SEQUENCE</scope>
</reference>
<proteinExistence type="inferred from homology"/>